<dbReference type="PANTHER" id="PTHR20889">
    <property type="entry name" value="PHOSPHATASE, ORPHAN 1, 2"/>
    <property type="match status" value="1"/>
</dbReference>
<dbReference type="InterPro" id="IPR016965">
    <property type="entry name" value="Pase_PHOSPHO-typ"/>
</dbReference>
<protein>
    <submittedName>
        <fullName evidence="8">Blast:Pyridoxal phosphate phosphatase PHOSPHO2</fullName>
    </submittedName>
</protein>
<organism evidence="8 9">
    <name type="scientific">Drosophila guanche</name>
    <name type="common">Fruit fly</name>
    <dbReference type="NCBI Taxonomy" id="7266"/>
    <lineage>
        <taxon>Eukaryota</taxon>
        <taxon>Metazoa</taxon>
        <taxon>Ecdysozoa</taxon>
        <taxon>Arthropoda</taxon>
        <taxon>Hexapoda</taxon>
        <taxon>Insecta</taxon>
        <taxon>Pterygota</taxon>
        <taxon>Neoptera</taxon>
        <taxon>Endopterygota</taxon>
        <taxon>Diptera</taxon>
        <taxon>Brachycera</taxon>
        <taxon>Muscomorpha</taxon>
        <taxon>Ephydroidea</taxon>
        <taxon>Drosophilidae</taxon>
        <taxon>Drosophila</taxon>
        <taxon>Sophophora</taxon>
    </lineage>
</organism>
<feature type="binding site" evidence="7">
    <location>
        <position position="44"/>
    </location>
    <ligand>
        <name>Mg(2+)</name>
        <dbReference type="ChEBI" id="CHEBI:18420"/>
    </ligand>
</feature>
<evidence type="ECO:0000256" key="4">
    <source>
        <dbReference type="ARBA" id="ARBA00022801"/>
    </source>
</evidence>
<dbReference type="InterPro" id="IPR036412">
    <property type="entry name" value="HAD-like_sf"/>
</dbReference>
<feature type="active site" description="Proton donor" evidence="6">
    <location>
        <position position="44"/>
    </location>
</feature>
<proteinExistence type="inferred from homology"/>
<dbReference type="Pfam" id="PF06888">
    <property type="entry name" value="Put_Phosphatase"/>
    <property type="match status" value="1"/>
</dbReference>
<name>A0A3B0KSW8_DROGU</name>
<evidence type="ECO:0000256" key="2">
    <source>
        <dbReference type="ARBA" id="ARBA00008541"/>
    </source>
</evidence>
<comment type="similarity">
    <text evidence="2">Belongs to the HAD-like hydrolase superfamily. PHOSPHO family.</text>
</comment>
<keyword evidence="3 7" id="KW-0479">Metal-binding</keyword>
<feature type="active site" description="Nucleophile" evidence="6">
    <location>
        <position position="42"/>
    </location>
</feature>
<dbReference type="InterPro" id="IPR023214">
    <property type="entry name" value="HAD_sf"/>
</dbReference>
<keyword evidence="4" id="KW-0378">Hydrolase</keyword>
<evidence type="ECO:0000256" key="3">
    <source>
        <dbReference type="ARBA" id="ARBA00022723"/>
    </source>
</evidence>
<feature type="binding site" evidence="7">
    <location>
        <position position="210"/>
    </location>
    <ligand>
        <name>Mg(2+)</name>
        <dbReference type="ChEBI" id="CHEBI:18420"/>
    </ligand>
</feature>
<dbReference type="PIRSF" id="PIRSF031051">
    <property type="entry name" value="PyrdxlP_Pase_PHOSPHO2"/>
    <property type="match status" value="1"/>
</dbReference>
<dbReference type="GO" id="GO:0016791">
    <property type="term" value="F:phosphatase activity"/>
    <property type="evidence" value="ECO:0007669"/>
    <property type="project" value="InterPro"/>
</dbReference>
<evidence type="ECO:0000313" key="8">
    <source>
        <dbReference type="EMBL" id="SPP89829.1"/>
    </source>
</evidence>
<dbReference type="EMBL" id="OUUW01000035">
    <property type="protein sequence ID" value="SPP89829.1"/>
    <property type="molecule type" value="Genomic_DNA"/>
</dbReference>
<evidence type="ECO:0000256" key="5">
    <source>
        <dbReference type="ARBA" id="ARBA00022842"/>
    </source>
</evidence>
<feature type="binding site" evidence="7">
    <location>
        <position position="42"/>
    </location>
    <ligand>
        <name>Mg(2+)</name>
        <dbReference type="ChEBI" id="CHEBI:18420"/>
    </ligand>
</feature>
<reference evidence="9" key="1">
    <citation type="submission" date="2018-01" db="EMBL/GenBank/DDBJ databases">
        <authorList>
            <person name="Alioto T."/>
            <person name="Alioto T."/>
        </authorList>
    </citation>
    <scope>NUCLEOTIDE SEQUENCE [LARGE SCALE GENOMIC DNA]</scope>
</reference>
<dbReference type="Proteomes" id="UP000268350">
    <property type="component" value="Unassembled WGS sequence"/>
</dbReference>
<evidence type="ECO:0000256" key="6">
    <source>
        <dbReference type="PIRSR" id="PIRSR031051-1"/>
    </source>
</evidence>
<gene>
    <name evidence="8" type="ORF">DGUA_6G020820</name>
</gene>
<comment type="cofactor">
    <cofactor evidence="1 7">
        <name>Mg(2+)</name>
        <dbReference type="ChEBI" id="CHEBI:18420"/>
    </cofactor>
</comment>
<evidence type="ECO:0000313" key="9">
    <source>
        <dbReference type="Proteomes" id="UP000268350"/>
    </source>
</evidence>
<evidence type="ECO:0000256" key="7">
    <source>
        <dbReference type="PIRSR" id="PIRSR031051-3"/>
    </source>
</evidence>
<accession>A0A3B0KSW8</accession>
<dbReference type="OMA" id="FHSHECQ"/>
<dbReference type="STRING" id="7266.A0A3B0KSW8"/>
<dbReference type="GO" id="GO:0046872">
    <property type="term" value="F:metal ion binding"/>
    <property type="evidence" value="ECO:0007669"/>
    <property type="project" value="UniProtKB-KW"/>
</dbReference>
<dbReference type="SUPFAM" id="SSF56784">
    <property type="entry name" value="HAD-like"/>
    <property type="match status" value="1"/>
</dbReference>
<dbReference type="AlphaFoldDB" id="A0A3B0KSW8"/>
<dbReference type="PANTHER" id="PTHR20889:SF12">
    <property type="entry name" value="LP01149P"/>
    <property type="match status" value="1"/>
</dbReference>
<dbReference type="Gene3D" id="3.40.50.1000">
    <property type="entry name" value="HAD superfamily/HAD-like"/>
    <property type="match status" value="1"/>
</dbReference>
<evidence type="ECO:0000256" key="1">
    <source>
        <dbReference type="ARBA" id="ARBA00001946"/>
    </source>
</evidence>
<dbReference type="NCBIfam" id="TIGR01489">
    <property type="entry name" value="DKMTPPase-SF"/>
    <property type="match status" value="1"/>
</dbReference>
<dbReference type="NCBIfam" id="TIGR01488">
    <property type="entry name" value="HAD-SF-IB"/>
    <property type="match status" value="1"/>
</dbReference>
<keyword evidence="5 7" id="KW-0460">Magnesium</keyword>
<dbReference type="InterPro" id="IPR006384">
    <property type="entry name" value="HAD_hydro_PyrdxlP_Pase-like"/>
</dbReference>
<dbReference type="OrthoDB" id="10267182at2759"/>
<keyword evidence="9" id="KW-1185">Reference proteome</keyword>
<sequence>MWFISKVFVPRSTGSWLWHCPSRICQRGEGDHVGSRILVAFDFDQTIIQQDSYLAVSQLLQKARRNISLLQIIPKFGWQTYINCVLQLLHEKHKVDSSTSVGQHIRSIPAVPGMLHLMRRLNRTPTVDMCIISDANWFFISEWLESYGISCLFTDIKTNAACVQTDGMLLILPYEYQIGCDLCTRNLCKGGVLQHLRRGEVYKQVIYVGDSCNDLCPMKSLRPGDVACIRIGFELHSKMVAHGKMLSCSVVGWRDGHELEKRLLSRIAW</sequence>